<sequence length="165" mass="18677">MPEQPSYLGYQEYKNPEIAQGLLPATLRQLTGLGEGECELVLMEEVSVEGREEDGHHEVLEVAECGGTQNELVEKLEKSGVLQWTLEFKLGCISLEDDPRERWPKTVTTPETIKKGHNIVCEIAEAVGISEEKMRNIFHEELGTRKLCAMWVAHLLNAYQKQMPK</sequence>
<reference evidence="1 2" key="1">
    <citation type="submission" date="2022-01" db="EMBL/GenBank/DDBJ databases">
        <title>A chromosomal length assembly of Cordylochernes scorpioides.</title>
        <authorList>
            <person name="Zeh D."/>
            <person name="Zeh J."/>
        </authorList>
    </citation>
    <scope>NUCLEOTIDE SEQUENCE [LARGE SCALE GENOMIC DNA]</scope>
    <source>
        <strain evidence="1">IN4F17</strain>
        <tissue evidence="1">Whole Body</tissue>
    </source>
</reference>
<evidence type="ECO:0000313" key="2">
    <source>
        <dbReference type="Proteomes" id="UP001235939"/>
    </source>
</evidence>
<dbReference type="Proteomes" id="UP001235939">
    <property type="component" value="Chromosome 12"/>
</dbReference>
<accession>A0ABY6L1J2</accession>
<dbReference type="EMBL" id="CP092874">
    <property type="protein sequence ID" value="UYV75006.1"/>
    <property type="molecule type" value="Genomic_DNA"/>
</dbReference>
<gene>
    <name evidence="1" type="ORF">LAZ67_12002072</name>
</gene>
<name>A0ABY6L1J2_9ARAC</name>
<proteinExistence type="predicted"/>
<protein>
    <submittedName>
        <fullName evidence="1">Uncharacterized protein</fullName>
    </submittedName>
</protein>
<keyword evidence="2" id="KW-1185">Reference proteome</keyword>
<organism evidence="1 2">
    <name type="scientific">Cordylochernes scorpioides</name>
    <dbReference type="NCBI Taxonomy" id="51811"/>
    <lineage>
        <taxon>Eukaryota</taxon>
        <taxon>Metazoa</taxon>
        <taxon>Ecdysozoa</taxon>
        <taxon>Arthropoda</taxon>
        <taxon>Chelicerata</taxon>
        <taxon>Arachnida</taxon>
        <taxon>Pseudoscorpiones</taxon>
        <taxon>Cheliferoidea</taxon>
        <taxon>Chernetidae</taxon>
        <taxon>Cordylochernes</taxon>
    </lineage>
</organism>
<evidence type="ECO:0000313" key="1">
    <source>
        <dbReference type="EMBL" id="UYV75006.1"/>
    </source>
</evidence>